<dbReference type="OrthoDB" id="65716at2759"/>
<protein>
    <recommendedName>
        <fullName evidence="5">Protein ZIP4 homolog</fullName>
    </recommendedName>
</protein>
<evidence type="ECO:0000256" key="2">
    <source>
        <dbReference type="SAM" id="MobiDB-lite"/>
    </source>
</evidence>
<dbReference type="Proteomes" id="UP000054270">
    <property type="component" value="Unassembled WGS sequence"/>
</dbReference>
<dbReference type="AlphaFoldDB" id="A0A0D2MBP0"/>
<accession>A0A0D2MBP0</accession>
<evidence type="ECO:0008006" key="5">
    <source>
        <dbReference type="Google" id="ProtNLM"/>
    </source>
</evidence>
<evidence type="ECO:0000313" key="4">
    <source>
        <dbReference type="Proteomes" id="UP000054270"/>
    </source>
</evidence>
<organism evidence="3 4">
    <name type="scientific">Hypholoma sublateritium (strain FD-334 SS-4)</name>
    <dbReference type="NCBI Taxonomy" id="945553"/>
    <lineage>
        <taxon>Eukaryota</taxon>
        <taxon>Fungi</taxon>
        <taxon>Dikarya</taxon>
        <taxon>Basidiomycota</taxon>
        <taxon>Agaricomycotina</taxon>
        <taxon>Agaricomycetes</taxon>
        <taxon>Agaricomycetidae</taxon>
        <taxon>Agaricales</taxon>
        <taxon>Agaricineae</taxon>
        <taxon>Strophariaceae</taxon>
        <taxon>Hypholoma</taxon>
    </lineage>
</organism>
<dbReference type="PANTHER" id="PTHR40375">
    <property type="entry name" value="SPORULATION-SPECIFIC PROTEIN 22"/>
    <property type="match status" value="1"/>
</dbReference>
<gene>
    <name evidence="3" type="ORF">HYPSUDRAFT_68178</name>
</gene>
<name>A0A0D2MBP0_HYPSF</name>
<dbReference type="EMBL" id="KN817563">
    <property type="protein sequence ID" value="KJA20853.1"/>
    <property type="molecule type" value="Genomic_DNA"/>
</dbReference>
<keyword evidence="1" id="KW-0469">Meiosis</keyword>
<evidence type="ECO:0000256" key="1">
    <source>
        <dbReference type="ARBA" id="ARBA00023254"/>
    </source>
</evidence>
<dbReference type="InterPro" id="IPR039057">
    <property type="entry name" value="Spo22/ZIP4"/>
</dbReference>
<dbReference type="Pfam" id="PF08631">
    <property type="entry name" value="SPO22"/>
    <property type="match status" value="1"/>
</dbReference>
<feature type="region of interest" description="Disordered" evidence="2">
    <location>
        <begin position="1"/>
        <end position="31"/>
    </location>
</feature>
<keyword evidence="4" id="KW-1185">Reference proteome</keyword>
<dbReference type="GO" id="GO:0051321">
    <property type="term" value="P:meiotic cell cycle"/>
    <property type="evidence" value="ECO:0007669"/>
    <property type="project" value="UniProtKB-KW"/>
</dbReference>
<dbReference type="STRING" id="945553.A0A0D2MBP0"/>
<dbReference type="InterPro" id="IPR013940">
    <property type="entry name" value="Spo22/ZIP4/TEX11"/>
</dbReference>
<sequence length="959" mass="106747">MQTGSEFERSEAESERLAKVKPLLDDPKHPDWPSITQELTLVASQAECFTEQRLKSSRATWSHLADSLDQEGVNIWNVSGLIQKGQGGQAQAHIAALRLAAFRLVEAGLEAKLRTETLVHMLQLASKAGSALSEIGDSAAALRVLTSAAKFEEQLKATNDPDETNRRATACAIVMYHSTRMEAAWKEGNHTAADYMSRKIVGTLKLSLRELLAHKFYHIGRSFLTESTDEGSKAGDAIQWLQRAFTIVDQLEDTPTPGIPGLKVCSISILRTMARAYFLSQAYERAEGVLDELIPTIDASNDHASTEYQELRWLRLAVLKRRKAGDAALLDAFKSVINHMEFSDANITDILQDLRSLSQQHTLVTAVHQHCLTQVLQNHANEPDHIHRLVLSLIIHASKDTNHARSMETLESVFMVVHDADIALPSVPATACLTLIWQYGGRHYKAKKWSEAADWYLAGSHAIFKTHSPLSSAKCFRKAALCHIEQREYALASTIIRRCPNNEASTHYVIFLTAVHQAIRAVHDMVKAPDFDRKMLLLATQISHQSEMKGALLAVLESLLKTLKIGSDGDVVIEAMALLRCIIKLILKLLSEPAADKSILIDTVVKQFRTARILTDAASAQKTATLVFKDISWLWRTAYNCAVQGCSEWENAGDAISELFDIARELLEACCHASPVELDADLCLHLANSSFAAVSGRVFSVREIIAATGTIDVSARVNRVQDGRLLAISADIKAAKAKITEVWNKHIVRDTHDNERIQYFLHVLRVFQAEFSAQLKEWENLSQDVDEITDSGPLAVGTYEAIADILWLDQSCPVKVSLLPNLPLMELLQAIMRASLTHSALSVEKFSRWLRAICTITLARDTSEDRLKAIGYVEHALSVIEDHSDSDQPYPMDERQWLLATAYNTGTECLHAAMLDEARRWFEASTVICRFVPEGKQRADKISETYAQLLARYEKNAQG</sequence>
<dbReference type="PANTHER" id="PTHR40375:SF2">
    <property type="entry name" value="SPORULATION-SPECIFIC PROTEIN 22"/>
    <property type="match status" value="1"/>
</dbReference>
<reference evidence="4" key="1">
    <citation type="submission" date="2014-04" db="EMBL/GenBank/DDBJ databases">
        <title>Evolutionary Origins and Diversification of the Mycorrhizal Mutualists.</title>
        <authorList>
            <consortium name="DOE Joint Genome Institute"/>
            <consortium name="Mycorrhizal Genomics Consortium"/>
            <person name="Kohler A."/>
            <person name="Kuo A."/>
            <person name="Nagy L.G."/>
            <person name="Floudas D."/>
            <person name="Copeland A."/>
            <person name="Barry K.W."/>
            <person name="Cichocki N."/>
            <person name="Veneault-Fourrey C."/>
            <person name="LaButti K."/>
            <person name="Lindquist E.A."/>
            <person name="Lipzen A."/>
            <person name="Lundell T."/>
            <person name="Morin E."/>
            <person name="Murat C."/>
            <person name="Riley R."/>
            <person name="Ohm R."/>
            <person name="Sun H."/>
            <person name="Tunlid A."/>
            <person name="Henrissat B."/>
            <person name="Grigoriev I.V."/>
            <person name="Hibbett D.S."/>
            <person name="Martin F."/>
        </authorList>
    </citation>
    <scope>NUCLEOTIDE SEQUENCE [LARGE SCALE GENOMIC DNA]</scope>
    <source>
        <strain evidence="4">FD-334 SS-4</strain>
    </source>
</reference>
<evidence type="ECO:0000313" key="3">
    <source>
        <dbReference type="EMBL" id="KJA20853.1"/>
    </source>
</evidence>
<dbReference type="OMA" id="KLSRWIR"/>
<proteinExistence type="predicted"/>
<dbReference type="GO" id="GO:0090173">
    <property type="term" value="P:regulation of synaptonemal complex assembly"/>
    <property type="evidence" value="ECO:0007669"/>
    <property type="project" value="InterPro"/>
</dbReference>